<name>A0A7K1LHU1_9MICC</name>
<comment type="caution">
    <text evidence="2">The sequence shown here is derived from an EMBL/GenBank/DDBJ whole genome shotgun (WGS) entry which is preliminary data.</text>
</comment>
<feature type="compositionally biased region" description="Basic and acidic residues" evidence="1">
    <location>
        <begin position="73"/>
        <end position="84"/>
    </location>
</feature>
<dbReference type="AlphaFoldDB" id="A0A7K1LHU1"/>
<evidence type="ECO:0000313" key="3">
    <source>
        <dbReference type="Proteomes" id="UP000462152"/>
    </source>
</evidence>
<feature type="region of interest" description="Disordered" evidence="1">
    <location>
        <begin position="124"/>
        <end position="150"/>
    </location>
</feature>
<proteinExistence type="predicted"/>
<reference evidence="2 3" key="1">
    <citation type="submission" date="2019-12" db="EMBL/GenBank/DDBJ databases">
        <authorList>
            <person name="Li J."/>
            <person name="Shi Y."/>
            <person name="Xu G."/>
            <person name="Xiao D."/>
            <person name="Ran X."/>
        </authorList>
    </citation>
    <scope>NUCLEOTIDE SEQUENCE [LARGE SCALE GENOMIC DNA]</scope>
    <source>
        <strain evidence="2 3">JCM 15915</strain>
    </source>
</reference>
<dbReference type="RefSeq" id="WP_129315511.1">
    <property type="nucleotide sequence ID" value="NZ_NOIQ01000008.1"/>
</dbReference>
<gene>
    <name evidence="2" type="ORF">GMA10_05945</name>
</gene>
<feature type="region of interest" description="Disordered" evidence="1">
    <location>
        <begin position="73"/>
        <end position="96"/>
    </location>
</feature>
<sequence length="150" mass="17185">MTPEDVHGFLAWVNQHDPRVETSPVNVEVWGRAVGTFDNMVLKDVMLDYFARSGEKPAPSEIRRLAMSEVERREARQRALEGPKEQGPGFEKALRSHLNDPEFQRIRMEARVRWCETHDVEHDGDGWTAADRPTTARDGRTTALDDLGRF</sequence>
<protein>
    <submittedName>
        <fullName evidence="2">Uncharacterized protein</fullName>
    </submittedName>
</protein>
<keyword evidence="3" id="KW-1185">Reference proteome</keyword>
<dbReference type="EMBL" id="WOGT01000002">
    <property type="protein sequence ID" value="MUN54754.1"/>
    <property type="molecule type" value="Genomic_DNA"/>
</dbReference>
<evidence type="ECO:0000256" key="1">
    <source>
        <dbReference type="SAM" id="MobiDB-lite"/>
    </source>
</evidence>
<evidence type="ECO:0000313" key="2">
    <source>
        <dbReference type="EMBL" id="MUN54754.1"/>
    </source>
</evidence>
<dbReference type="Proteomes" id="UP000462152">
    <property type="component" value="Unassembled WGS sequence"/>
</dbReference>
<organism evidence="2 3">
    <name type="scientific">Rothia koreensis</name>
    <dbReference type="NCBI Taxonomy" id="592378"/>
    <lineage>
        <taxon>Bacteria</taxon>
        <taxon>Bacillati</taxon>
        <taxon>Actinomycetota</taxon>
        <taxon>Actinomycetes</taxon>
        <taxon>Micrococcales</taxon>
        <taxon>Micrococcaceae</taxon>
        <taxon>Rothia</taxon>
    </lineage>
</organism>
<accession>A0A7K1LHU1</accession>
<dbReference type="OrthoDB" id="10008320at2"/>